<evidence type="ECO:0000256" key="2">
    <source>
        <dbReference type="ARBA" id="ARBA00007871"/>
    </source>
</evidence>
<evidence type="ECO:0000256" key="4">
    <source>
        <dbReference type="ARBA" id="ARBA00022386"/>
    </source>
</evidence>
<gene>
    <name evidence="15" type="primary">sirR</name>
    <name evidence="15" type="ORF">GCM10011361_13970</name>
</gene>
<dbReference type="InterPro" id="IPR036421">
    <property type="entry name" value="Fe_dep_repressor_sf"/>
</dbReference>
<dbReference type="SUPFAM" id="SSF47979">
    <property type="entry name" value="Iron-dependent repressor protein, dimerization domain"/>
    <property type="match status" value="1"/>
</dbReference>
<reference evidence="16" key="1">
    <citation type="journal article" date="2019" name="Int. J. Syst. Evol. Microbiol.">
        <title>The Global Catalogue of Microorganisms (GCM) 10K type strain sequencing project: providing services to taxonomists for standard genome sequencing and annotation.</title>
        <authorList>
            <consortium name="The Broad Institute Genomics Platform"/>
            <consortium name="The Broad Institute Genome Sequencing Center for Infectious Disease"/>
            <person name="Wu L."/>
            <person name="Ma J."/>
        </authorList>
    </citation>
    <scope>NUCLEOTIDE SEQUENCE [LARGE SCALE GENOMIC DNA]</scope>
    <source>
        <strain evidence="16">CGMCC 1.12606</strain>
    </source>
</reference>
<keyword evidence="16" id="KW-1185">Reference proteome</keyword>
<evidence type="ECO:0000256" key="6">
    <source>
        <dbReference type="ARBA" id="ARBA00022491"/>
    </source>
</evidence>
<dbReference type="SUPFAM" id="SSF46785">
    <property type="entry name" value="Winged helix' DNA-binding domain"/>
    <property type="match status" value="1"/>
</dbReference>
<dbReference type="PANTHER" id="PTHR33238:SF11">
    <property type="entry name" value="TRANSCRIPTIONAL REGULATOR MNTR"/>
    <property type="match status" value="1"/>
</dbReference>
<feature type="domain" description="HTH dtxR-type" evidence="14">
    <location>
        <begin position="10"/>
        <end position="72"/>
    </location>
</feature>
<evidence type="ECO:0000256" key="10">
    <source>
        <dbReference type="ARBA" id="ARBA00023163"/>
    </source>
</evidence>
<keyword evidence="5" id="KW-0963">Cytoplasm</keyword>
<keyword evidence="10" id="KW-0804">Transcription</keyword>
<dbReference type="InterPro" id="IPR007167">
    <property type="entry name" value="Fe-transptr_FeoA-like"/>
</dbReference>
<dbReference type="PANTHER" id="PTHR33238">
    <property type="entry name" value="IRON (METAL) DEPENDENT REPRESSOR, DTXR FAMILY"/>
    <property type="match status" value="1"/>
</dbReference>
<name>A0ABQ1QYH4_9FLAO</name>
<dbReference type="InterPro" id="IPR036388">
    <property type="entry name" value="WH-like_DNA-bd_sf"/>
</dbReference>
<keyword evidence="7" id="KW-0805">Transcription regulation</keyword>
<sequence>MYFCSIEKYMTQSEENYLKAIYHLGRKNPGVISTNAIAEEMQTKPSSVTDMVKRLSEKGFLKYKKYQGVNLSESGVRKALMVIRKHRLWETFLVEKMNFSWDEVHEIAEQLEHIQSEKLIDELDRFLAYPKVDPHGDPIPDKNGEVQSRKSKLLSNLEINTSGVCIGVRDSSASFLRYLDKNQIALGDRIQVTEKEDFDDSIRVQIGGRKLQLSHTIASNLIVTQESE</sequence>
<evidence type="ECO:0000256" key="9">
    <source>
        <dbReference type="ARBA" id="ARBA00023159"/>
    </source>
</evidence>
<keyword evidence="6" id="KW-0678">Repressor</keyword>
<comment type="caution">
    <text evidence="15">The sequence shown here is derived from an EMBL/GenBank/DDBJ whole genome shotgun (WGS) entry which is preliminary data.</text>
</comment>
<keyword evidence="9" id="KW-0010">Activator</keyword>
<dbReference type="Pfam" id="PF02742">
    <property type="entry name" value="Fe_dep_repr_C"/>
    <property type="match status" value="1"/>
</dbReference>
<dbReference type="InterPro" id="IPR038157">
    <property type="entry name" value="FeoA_core_dom"/>
</dbReference>
<keyword evidence="8" id="KW-0238">DNA-binding</keyword>
<accession>A0ABQ1QYH4</accession>
<evidence type="ECO:0000256" key="8">
    <source>
        <dbReference type="ARBA" id="ARBA00023125"/>
    </source>
</evidence>
<dbReference type="Pfam" id="PF01325">
    <property type="entry name" value="Fe_dep_repress"/>
    <property type="match status" value="1"/>
</dbReference>
<dbReference type="InterPro" id="IPR050536">
    <property type="entry name" value="DtxR_MntR_Metal-Reg"/>
</dbReference>
<comment type="similarity">
    <text evidence="2">Belongs to the DtxR/MntR family.</text>
</comment>
<dbReference type="SMART" id="SM00899">
    <property type="entry name" value="FeoA"/>
    <property type="match status" value="1"/>
</dbReference>
<dbReference type="EMBL" id="BMFH01000001">
    <property type="protein sequence ID" value="GGD48390.1"/>
    <property type="molecule type" value="Genomic_DNA"/>
</dbReference>
<evidence type="ECO:0000256" key="5">
    <source>
        <dbReference type="ARBA" id="ARBA00022490"/>
    </source>
</evidence>
<dbReference type="Gene3D" id="2.30.30.90">
    <property type="match status" value="1"/>
</dbReference>
<proteinExistence type="inferred from homology"/>
<evidence type="ECO:0000256" key="3">
    <source>
        <dbReference type="ARBA" id="ARBA00011738"/>
    </source>
</evidence>
<evidence type="ECO:0000256" key="11">
    <source>
        <dbReference type="ARBA" id="ARBA00023211"/>
    </source>
</evidence>
<dbReference type="Gene3D" id="1.10.60.10">
    <property type="entry name" value="Iron dependent repressor, metal binding and dimerisation domain"/>
    <property type="match status" value="1"/>
</dbReference>
<evidence type="ECO:0000256" key="12">
    <source>
        <dbReference type="ARBA" id="ARBA00025185"/>
    </source>
</evidence>
<comment type="function">
    <text evidence="12">In the presence of manganese, represses expression of mntH and mntS. Up-regulates expression of mntP.</text>
</comment>
<organism evidence="15 16">
    <name type="scientific">Muriicola marianensis</name>
    <dbReference type="NCBI Taxonomy" id="1324801"/>
    <lineage>
        <taxon>Bacteria</taxon>
        <taxon>Pseudomonadati</taxon>
        <taxon>Bacteroidota</taxon>
        <taxon>Flavobacteriia</taxon>
        <taxon>Flavobacteriales</taxon>
        <taxon>Flavobacteriaceae</taxon>
        <taxon>Muriicola</taxon>
    </lineage>
</organism>
<dbReference type="Gene3D" id="1.10.10.10">
    <property type="entry name" value="Winged helix-like DNA-binding domain superfamily/Winged helix DNA-binding domain"/>
    <property type="match status" value="1"/>
</dbReference>
<dbReference type="InterPro" id="IPR022687">
    <property type="entry name" value="HTH_DTXR"/>
</dbReference>
<dbReference type="InterPro" id="IPR001367">
    <property type="entry name" value="Fe_dep_repressor"/>
</dbReference>
<evidence type="ECO:0000256" key="1">
    <source>
        <dbReference type="ARBA" id="ARBA00004496"/>
    </source>
</evidence>
<dbReference type="PROSITE" id="PS50944">
    <property type="entry name" value="HTH_DTXR"/>
    <property type="match status" value="1"/>
</dbReference>
<evidence type="ECO:0000256" key="7">
    <source>
        <dbReference type="ARBA" id="ARBA00023015"/>
    </source>
</evidence>
<evidence type="ECO:0000259" key="14">
    <source>
        <dbReference type="PROSITE" id="PS50944"/>
    </source>
</evidence>
<protein>
    <recommendedName>
        <fullName evidence="4">Transcriptional regulator MntR</fullName>
    </recommendedName>
    <alternativeName>
        <fullName evidence="13">Manganese transport regulator</fullName>
    </alternativeName>
</protein>
<keyword evidence="11" id="KW-0464">Manganese</keyword>
<evidence type="ECO:0000256" key="13">
    <source>
        <dbReference type="ARBA" id="ARBA00032593"/>
    </source>
</evidence>
<dbReference type="Pfam" id="PF04023">
    <property type="entry name" value="FeoA"/>
    <property type="match status" value="1"/>
</dbReference>
<dbReference type="InterPro" id="IPR022689">
    <property type="entry name" value="Iron_dep_repressor"/>
</dbReference>
<evidence type="ECO:0000313" key="16">
    <source>
        <dbReference type="Proteomes" id="UP000625780"/>
    </source>
</evidence>
<dbReference type="SMART" id="SM00529">
    <property type="entry name" value="HTH_DTXR"/>
    <property type="match status" value="1"/>
</dbReference>
<comment type="subcellular location">
    <subcellularLocation>
        <location evidence="1">Cytoplasm</location>
    </subcellularLocation>
</comment>
<dbReference type="Proteomes" id="UP000625780">
    <property type="component" value="Unassembled WGS sequence"/>
</dbReference>
<dbReference type="InterPro" id="IPR036390">
    <property type="entry name" value="WH_DNA-bd_sf"/>
</dbReference>
<comment type="subunit">
    <text evidence="3">Homodimer.</text>
</comment>
<evidence type="ECO:0000313" key="15">
    <source>
        <dbReference type="EMBL" id="GGD48390.1"/>
    </source>
</evidence>